<comment type="caution">
    <text evidence="2">The sequence shown here is derived from an EMBL/GenBank/DDBJ whole genome shotgun (WGS) entry which is preliminary data.</text>
</comment>
<gene>
    <name evidence="2" type="ORF">BASA50_009795</name>
</gene>
<keyword evidence="3" id="KW-1185">Reference proteome</keyword>
<dbReference type="Proteomes" id="UP001648503">
    <property type="component" value="Unassembled WGS sequence"/>
</dbReference>
<reference evidence="2 3" key="1">
    <citation type="submission" date="2021-02" db="EMBL/GenBank/DDBJ databases">
        <title>Variation within the Batrachochytrium salamandrivorans European outbreak.</title>
        <authorList>
            <person name="Kelly M."/>
            <person name="Pasmans F."/>
            <person name="Shea T.P."/>
            <person name="Munoz J.F."/>
            <person name="Carranza S."/>
            <person name="Cuomo C.A."/>
            <person name="Martel A."/>
        </authorList>
    </citation>
    <scope>NUCLEOTIDE SEQUENCE [LARGE SCALE GENOMIC DNA]</scope>
    <source>
        <strain evidence="2 3">AMFP18/2</strain>
    </source>
</reference>
<evidence type="ECO:0000313" key="2">
    <source>
        <dbReference type="EMBL" id="KAH6589825.1"/>
    </source>
</evidence>
<feature type="signal peptide" evidence="1">
    <location>
        <begin position="1"/>
        <end position="19"/>
    </location>
</feature>
<keyword evidence="1" id="KW-0732">Signal</keyword>
<sequence>MFLNINLIVPAYVVVKVQAIPAPAGDTDQGQPTPGPVYNEYNAQTDLNPEQCGELSEAYGIIPTLSGGSLSNQLLASWQASGCDQKMCQYWHKRYAVFAYQSYTNMPDKIKASWFNVRMNCDEAVGPYTPVQCDRTLGKYGIVPFSTWGTAPPKVTKLWNSSKCSIQLCYIWTIKYGVVLFGSYGSLPDNFKKIRDHPNVQCKSCVYVKQ</sequence>
<protein>
    <recommendedName>
        <fullName evidence="4">SCP domain-containing protein</fullName>
    </recommendedName>
</protein>
<dbReference type="EMBL" id="JAFCIX010000439">
    <property type="protein sequence ID" value="KAH6589825.1"/>
    <property type="molecule type" value="Genomic_DNA"/>
</dbReference>
<name>A0ABQ8F0E7_9FUNG</name>
<evidence type="ECO:0008006" key="4">
    <source>
        <dbReference type="Google" id="ProtNLM"/>
    </source>
</evidence>
<proteinExistence type="predicted"/>
<feature type="chain" id="PRO_5047481331" description="SCP domain-containing protein" evidence="1">
    <location>
        <begin position="20"/>
        <end position="210"/>
    </location>
</feature>
<accession>A0ABQ8F0E7</accession>
<evidence type="ECO:0000256" key="1">
    <source>
        <dbReference type="SAM" id="SignalP"/>
    </source>
</evidence>
<organism evidence="2 3">
    <name type="scientific">Batrachochytrium salamandrivorans</name>
    <dbReference type="NCBI Taxonomy" id="1357716"/>
    <lineage>
        <taxon>Eukaryota</taxon>
        <taxon>Fungi</taxon>
        <taxon>Fungi incertae sedis</taxon>
        <taxon>Chytridiomycota</taxon>
        <taxon>Chytridiomycota incertae sedis</taxon>
        <taxon>Chytridiomycetes</taxon>
        <taxon>Rhizophydiales</taxon>
        <taxon>Rhizophydiales incertae sedis</taxon>
        <taxon>Batrachochytrium</taxon>
    </lineage>
</organism>
<evidence type="ECO:0000313" key="3">
    <source>
        <dbReference type="Proteomes" id="UP001648503"/>
    </source>
</evidence>